<accession>A0A238K1P0</accession>
<name>A0A238K1P0_9RHOB</name>
<dbReference type="SUPFAM" id="SSF48008">
    <property type="entry name" value="GntR ligand-binding domain-like"/>
    <property type="match status" value="1"/>
</dbReference>
<dbReference type="GO" id="GO:0003700">
    <property type="term" value="F:DNA-binding transcription factor activity"/>
    <property type="evidence" value="ECO:0007669"/>
    <property type="project" value="InterPro"/>
</dbReference>
<dbReference type="PRINTS" id="PR00035">
    <property type="entry name" value="HTHGNTR"/>
</dbReference>
<dbReference type="Gene3D" id="1.10.10.10">
    <property type="entry name" value="Winged helix-like DNA-binding domain superfamily/Winged helix DNA-binding domain"/>
    <property type="match status" value="1"/>
</dbReference>
<proteinExistence type="predicted"/>
<keyword evidence="3" id="KW-0804">Transcription</keyword>
<dbReference type="PROSITE" id="PS50949">
    <property type="entry name" value="HTH_GNTR"/>
    <property type="match status" value="1"/>
</dbReference>
<keyword evidence="1" id="KW-0805">Transcription regulation</keyword>
<dbReference type="Pfam" id="PF07729">
    <property type="entry name" value="FCD"/>
    <property type="match status" value="1"/>
</dbReference>
<dbReference type="PANTHER" id="PTHR43537:SF41">
    <property type="entry name" value="TRANSCRIPTIONAL REGULATORY PROTEIN"/>
    <property type="match status" value="1"/>
</dbReference>
<evidence type="ECO:0000259" key="4">
    <source>
        <dbReference type="PROSITE" id="PS50949"/>
    </source>
</evidence>
<gene>
    <name evidence="5" type="primary">csiR_1</name>
    <name evidence="5" type="ORF">OCA8868_01118</name>
</gene>
<evidence type="ECO:0000256" key="1">
    <source>
        <dbReference type="ARBA" id="ARBA00023015"/>
    </source>
</evidence>
<protein>
    <submittedName>
        <fullName evidence="5">HTH-type transcriptional repressor CsiR</fullName>
    </submittedName>
</protein>
<organism evidence="5 6">
    <name type="scientific">Octadecabacter ascidiaceicola</name>
    <dbReference type="NCBI Taxonomy" id="1655543"/>
    <lineage>
        <taxon>Bacteria</taxon>
        <taxon>Pseudomonadati</taxon>
        <taxon>Pseudomonadota</taxon>
        <taxon>Alphaproteobacteria</taxon>
        <taxon>Rhodobacterales</taxon>
        <taxon>Roseobacteraceae</taxon>
        <taxon>Octadecabacter</taxon>
    </lineage>
</organism>
<dbReference type="PANTHER" id="PTHR43537">
    <property type="entry name" value="TRANSCRIPTIONAL REGULATOR, GNTR FAMILY"/>
    <property type="match status" value="1"/>
</dbReference>
<dbReference type="Gene3D" id="1.20.120.530">
    <property type="entry name" value="GntR ligand-binding domain-like"/>
    <property type="match status" value="1"/>
</dbReference>
<reference evidence="6" key="1">
    <citation type="submission" date="2017-05" db="EMBL/GenBank/DDBJ databases">
        <authorList>
            <person name="Rodrigo-Torres L."/>
            <person name="Arahal R. D."/>
            <person name="Lucena T."/>
        </authorList>
    </citation>
    <scope>NUCLEOTIDE SEQUENCE [LARGE SCALE GENOMIC DNA]</scope>
    <source>
        <strain evidence="6">CECT 8868</strain>
    </source>
</reference>
<feature type="domain" description="HTH gntR-type" evidence="4">
    <location>
        <begin position="37"/>
        <end position="105"/>
    </location>
</feature>
<keyword evidence="6" id="KW-1185">Reference proteome</keyword>
<evidence type="ECO:0000313" key="6">
    <source>
        <dbReference type="Proteomes" id="UP000203464"/>
    </source>
</evidence>
<dbReference type="EMBL" id="FXYD01000002">
    <property type="protein sequence ID" value="SMX36818.1"/>
    <property type="molecule type" value="Genomic_DNA"/>
</dbReference>
<sequence length="253" mass="28624">MHKITSILIYTVDLGYFASKIQLKDSIMAASRAFKKLSLPEMISDDLRDRILSGDIAEGEAIRQELLAEEYEVSRMPVREALKRLSAEGLISWENNIGGSVVKHSLREIGEIFDLRALIEADLFRRAIPNMTSVDFERCEKILADMEGSYASDDVGQWGQLNHDYHAALYAAADRRLTDDLLARISIHSDRYVRIHLSVMKQRDPARKEHRKLLAYAIEGDVVSAGELLEKHISRTKNELLEMVAAQRSQNGA</sequence>
<evidence type="ECO:0000313" key="5">
    <source>
        <dbReference type="EMBL" id="SMX36818.1"/>
    </source>
</evidence>
<dbReference type="InterPro" id="IPR036390">
    <property type="entry name" value="WH_DNA-bd_sf"/>
</dbReference>
<dbReference type="InterPro" id="IPR011711">
    <property type="entry name" value="GntR_C"/>
</dbReference>
<dbReference type="Proteomes" id="UP000203464">
    <property type="component" value="Unassembled WGS sequence"/>
</dbReference>
<dbReference type="Pfam" id="PF00392">
    <property type="entry name" value="GntR"/>
    <property type="match status" value="1"/>
</dbReference>
<keyword evidence="2" id="KW-0238">DNA-binding</keyword>
<dbReference type="CDD" id="cd07377">
    <property type="entry name" value="WHTH_GntR"/>
    <property type="match status" value="1"/>
</dbReference>
<dbReference type="GO" id="GO:0003677">
    <property type="term" value="F:DNA binding"/>
    <property type="evidence" value="ECO:0007669"/>
    <property type="project" value="UniProtKB-KW"/>
</dbReference>
<dbReference type="InterPro" id="IPR000524">
    <property type="entry name" value="Tscrpt_reg_HTH_GntR"/>
</dbReference>
<dbReference type="AlphaFoldDB" id="A0A238K1P0"/>
<dbReference type="InterPro" id="IPR008920">
    <property type="entry name" value="TF_FadR/GntR_C"/>
</dbReference>
<dbReference type="SMART" id="SM00895">
    <property type="entry name" value="FCD"/>
    <property type="match status" value="1"/>
</dbReference>
<dbReference type="SMART" id="SM00345">
    <property type="entry name" value="HTH_GNTR"/>
    <property type="match status" value="1"/>
</dbReference>
<evidence type="ECO:0000256" key="3">
    <source>
        <dbReference type="ARBA" id="ARBA00023163"/>
    </source>
</evidence>
<dbReference type="InterPro" id="IPR036388">
    <property type="entry name" value="WH-like_DNA-bd_sf"/>
</dbReference>
<dbReference type="SUPFAM" id="SSF46785">
    <property type="entry name" value="Winged helix' DNA-binding domain"/>
    <property type="match status" value="1"/>
</dbReference>
<evidence type="ECO:0000256" key="2">
    <source>
        <dbReference type="ARBA" id="ARBA00023125"/>
    </source>
</evidence>